<keyword evidence="1" id="KW-0805">Transcription regulation</keyword>
<dbReference type="Gene3D" id="1.10.357.10">
    <property type="entry name" value="Tetracycline Repressor, domain 2"/>
    <property type="match status" value="1"/>
</dbReference>
<dbReference type="GO" id="GO:0000976">
    <property type="term" value="F:transcription cis-regulatory region binding"/>
    <property type="evidence" value="ECO:0007669"/>
    <property type="project" value="TreeGrafter"/>
</dbReference>
<evidence type="ECO:0000256" key="3">
    <source>
        <dbReference type="ARBA" id="ARBA00023163"/>
    </source>
</evidence>
<dbReference type="InterPro" id="IPR009057">
    <property type="entry name" value="Homeodomain-like_sf"/>
</dbReference>
<gene>
    <name evidence="6" type="ORF">GR167_16610</name>
</gene>
<feature type="DNA-binding region" description="H-T-H motif" evidence="4">
    <location>
        <begin position="31"/>
        <end position="50"/>
    </location>
</feature>
<dbReference type="PANTHER" id="PTHR30055:SF234">
    <property type="entry name" value="HTH-TYPE TRANSCRIPTIONAL REGULATOR BETI"/>
    <property type="match status" value="1"/>
</dbReference>
<dbReference type="InterPro" id="IPR015292">
    <property type="entry name" value="Tscrpt_reg_YbiH_C"/>
</dbReference>
<protein>
    <submittedName>
        <fullName evidence="6">CerR family C-terminal domain-containing protein</fullName>
    </submittedName>
</protein>
<sequence length="213" mass="22851">MTDTQTQAGTRDALLEAAQYLFGHKGYEGTSTRAIADRAGVNVASIAYHFGGKAGLRRACAEALAERLNAALQAEGPRPLPGTPQAAVAEMETAIRAITGIIVGSDGARDTVTFILRELGDPGEAAELIFARLFLPRHARFCQLWSIATGQPAEADEVKLTIFSLIGQIVYFRIAEPFVARRMGWSATGPDQAAQIADLIIGNLNAMIERARR</sequence>
<evidence type="ECO:0000256" key="2">
    <source>
        <dbReference type="ARBA" id="ARBA00023125"/>
    </source>
</evidence>
<dbReference type="InterPro" id="IPR001647">
    <property type="entry name" value="HTH_TetR"/>
</dbReference>
<feature type="domain" description="HTH tetR-type" evidence="5">
    <location>
        <begin position="8"/>
        <end position="68"/>
    </location>
</feature>
<dbReference type="PANTHER" id="PTHR30055">
    <property type="entry name" value="HTH-TYPE TRANSCRIPTIONAL REGULATOR RUTR"/>
    <property type="match status" value="1"/>
</dbReference>
<keyword evidence="2 4" id="KW-0238">DNA-binding</keyword>
<dbReference type="Proteomes" id="UP000479043">
    <property type="component" value="Unassembled WGS sequence"/>
</dbReference>
<dbReference type="PRINTS" id="PR00455">
    <property type="entry name" value="HTHTETR"/>
</dbReference>
<dbReference type="InterPro" id="IPR036271">
    <property type="entry name" value="Tet_transcr_reg_TetR-rel_C_sf"/>
</dbReference>
<dbReference type="InterPro" id="IPR050109">
    <property type="entry name" value="HTH-type_TetR-like_transc_reg"/>
</dbReference>
<evidence type="ECO:0000256" key="1">
    <source>
        <dbReference type="ARBA" id="ARBA00023015"/>
    </source>
</evidence>
<name>A0A6L8LLN8_9RHOB</name>
<dbReference type="GO" id="GO:0003700">
    <property type="term" value="F:DNA-binding transcription factor activity"/>
    <property type="evidence" value="ECO:0007669"/>
    <property type="project" value="TreeGrafter"/>
</dbReference>
<dbReference type="Pfam" id="PF09209">
    <property type="entry name" value="CecR_C"/>
    <property type="match status" value="1"/>
</dbReference>
<accession>A0A6L8LLN8</accession>
<dbReference type="RefSeq" id="WP_160974850.1">
    <property type="nucleotide sequence ID" value="NZ_WWEN01000008.1"/>
</dbReference>
<dbReference type="PROSITE" id="PS50977">
    <property type="entry name" value="HTH_TETR_2"/>
    <property type="match status" value="1"/>
</dbReference>
<evidence type="ECO:0000313" key="6">
    <source>
        <dbReference type="EMBL" id="MYM56941.1"/>
    </source>
</evidence>
<keyword evidence="7" id="KW-1185">Reference proteome</keyword>
<keyword evidence="3" id="KW-0804">Transcription</keyword>
<proteinExistence type="predicted"/>
<dbReference type="Pfam" id="PF00440">
    <property type="entry name" value="TetR_N"/>
    <property type="match status" value="1"/>
</dbReference>
<dbReference type="Gene3D" id="1.10.10.60">
    <property type="entry name" value="Homeodomain-like"/>
    <property type="match status" value="1"/>
</dbReference>
<reference evidence="6 7" key="1">
    <citation type="submission" date="2020-01" db="EMBL/GenBank/DDBJ databases">
        <authorList>
            <person name="Chen S."/>
        </authorList>
    </citation>
    <scope>NUCLEOTIDE SEQUENCE [LARGE SCALE GENOMIC DNA]</scope>
    <source>
        <strain evidence="6 7">GS-10</strain>
    </source>
</reference>
<comment type="caution">
    <text evidence="6">The sequence shown here is derived from an EMBL/GenBank/DDBJ whole genome shotgun (WGS) entry which is preliminary data.</text>
</comment>
<evidence type="ECO:0000313" key="7">
    <source>
        <dbReference type="Proteomes" id="UP000479043"/>
    </source>
</evidence>
<evidence type="ECO:0000256" key="4">
    <source>
        <dbReference type="PROSITE-ProRule" id="PRU00335"/>
    </source>
</evidence>
<organism evidence="6 7">
    <name type="scientific">Thalassovita mangrovi</name>
    <dbReference type="NCBI Taxonomy" id="2692236"/>
    <lineage>
        <taxon>Bacteria</taxon>
        <taxon>Pseudomonadati</taxon>
        <taxon>Pseudomonadota</taxon>
        <taxon>Alphaproteobacteria</taxon>
        <taxon>Rhodobacterales</taxon>
        <taxon>Roseobacteraceae</taxon>
        <taxon>Thalassovita</taxon>
    </lineage>
</organism>
<dbReference type="AlphaFoldDB" id="A0A6L8LLN8"/>
<dbReference type="SUPFAM" id="SSF46689">
    <property type="entry name" value="Homeodomain-like"/>
    <property type="match status" value="1"/>
</dbReference>
<evidence type="ECO:0000259" key="5">
    <source>
        <dbReference type="PROSITE" id="PS50977"/>
    </source>
</evidence>
<dbReference type="EMBL" id="WWEN01000008">
    <property type="protein sequence ID" value="MYM56941.1"/>
    <property type="molecule type" value="Genomic_DNA"/>
</dbReference>
<dbReference type="SUPFAM" id="SSF48498">
    <property type="entry name" value="Tetracyclin repressor-like, C-terminal domain"/>
    <property type="match status" value="1"/>
</dbReference>